<proteinExistence type="predicted"/>
<dbReference type="InterPro" id="IPR021133">
    <property type="entry name" value="HEAT_type_2"/>
</dbReference>
<sequence>MAIDKLKKKKKKRNSRWVRNSAYEQLGPFMSTLKADQVSSEFLKYYTSIPSLSSTEADNECFHHCAFNFPGVVLTLGQSRWVELYDTFDLLVHKAFKSRKTLAHSIHDIANILGTQLTEQYLLSAIDFFLKDVDDVRVGVLSNFWKILRVLGDTKRKEYLCMLWELGSEPDINWRIRLLLAELSHGFFMHVNIYIYIHICVYVHIFLLLLLLLNGMWNGGKDRQLDDIYWLYEPEQVMDQLVPLAFQLCDDRMAEVRCVMAVAIAELVRFFQTKGTAEQLQQILAKCYVLHSAKTYSKRLLFVLIFLFVLNFFFFFFLKKKKKR</sequence>
<keyword evidence="3" id="KW-0812">Transmembrane</keyword>
<dbReference type="InterPro" id="IPR051023">
    <property type="entry name" value="PP2A_Regulatory_Subunit_A"/>
</dbReference>
<evidence type="ECO:0000313" key="5">
    <source>
        <dbReference type="Proteomes" id="UP000023152"/>
    </source>
</evidence>
<dbReference type="SUPFAM" id="SSF48371">
    <property type="entry name" value="ARM repeat"/>
    <property type="match status" value="1"/>
</dbReference>
<reference evidence="4 5" key="1">
    <citation type="journal article" date="2013" name="Curr. Biol.">
        <title>The Genome of the Foraminiferan Reticulomyxa filosa.</title>
        <authorList>
            <person name="Glockner G."/>
            <person name="Hulsmann N."/>
            <person name="Schleicher M."/>
            <person name="Noegel A.A."/>
            <person name="Eichinger L."/>
            <person name="Gallinger C."/>
            <person name="Pawlowski J."/>
            <person name="Sierra R."/>
            <person name="Euteneuer U."/>
            <person name="Pillet L."/>
            <person name="Moustafa A."/>
            <person name="Platzer M."/>
            <person name="Groth M."/>
            <person name="Szafranski K."/>
            <person name="Schliwa M."/>
        </authorList>
    </citation>
    <scope>NUCLEOTIDE SEQUENCE [LARGE SCALE GENOMIC DNA]</scope>
</reference>
<gene>
    <name evidence="4" type="ORF">RFI_19228</name>
</gene>
<evidence type="ECO:0000256" key="2">
    <source>
        <dbReference type="PROSITE-ProRule" id="PRU00103"/>
    </source>
</evidence>
<feature type="transmembrane region" description="Helical" evidence="3">
    <location>
        <begin position="193"/>
        <end position="213"/>
    </location>
</feature>
<dbReference type="AlphaFoldDB" id="X6MX61"/>
<accession>X6MX61</accession>
<dbReference type="InterPro" id="IPR011989">
    <property type="entry name" value="ARM-like"/>
</dbReference>
<dbReference type="Gene3D" id="1.25.10.10">
    <property type="entry name" value="Leucine-rich Repeat Variant"/>
    <property type="match status" value="1"/>
</dbReference>
<keyword evidence="5" id="KW-1185">Reference proteome</keyword>
<dbReference type="PANTHER" id="PTHR10648">
    <property type="entry name" value="SERINE/THREONINE-PROTEIN PHOSPHATASE PP2A 65 KDA REGULATORY SUBUNIT"/>
    <property type="match status" value="1"/>
</dbReference>
<keyword evidence="3" id="KW-0472">Membrane</keyword>
<evidence type="ECO:0000256" key="3">
    <source>
        <dbReference type="SAM" id="Phobius"/>
    </source>
</evidence>
<dbReference type="GO" id="GO:0019888">
    <property type="term" value="F:protein phosphatase regulator activity"/>
    <property type="evidence" value="ECO:0007669"/>
    <property type="project" value="TreeGrafter"/>
</dbReference>
<name>X6MX61_RETFI</name>
<dbReference type="OMA" id="WISFKLX"/>
<dbReference type="EMBL" id="ASPP01015560">
    <property type="protein sequence ID" value="ETO18067.1"/>
    <property type="molecule type" value="Genomic_DNA"/>
</dbReference>
<evidence type="ECO:0000256" key="1">
    <source>
        <dbReference type="ARBA" id="ARBA00022737"/>
    </source>
</evidence>
<comment type="caution">
    <text evidence="4">The sequence shown here is derived from an EMBL/GenBank/DDBJ whole genome shotgun (WGS) entry which is preliminary data.</text>
</comment>
<feature type="repeat" description="HEAT" evidence="2">
    <location>
        <begin position="241"/>
        <end position="279"/>
    </location>
</feature>
<dbReference type="Proteomes" id="UP000023152">
    <property type="component" value="Unassembled WGS sequence"/>
</dbReference>
<dbReference type="PANTHER" id="PTHR10648:SF1">
    <property type="entry name" value="SERINE_THREONINE-PROTEIN PHOSPHATASE 4 REGULATORY SUBUNIT 1"/>
    <property type="match status" value="1"/>
</dbReference>
<dbReference type="PROSITE" id="PS50077">
    <property type="entry name" value="HEAT_REPEAT"/>
    <property type="match status" value="1"/>
</dbReference>
<keyword evidence="3" id="KW-1133">Transmembrane helix</keyword>
<evidence type="ECO:0000313" key="4">
    <source>
        <dbReference type="EMBL" id="ETO18067.1"/>
    </source>
</evidence>
<organism evidence="4 5">
    <name type="scientific">Reticulomyxa filosa</name>
    <dbReference type="NCBI Taxonomy" id="46433"/>
    <lineage>
        <taxon>Eukaryota</taxon>
        <taxon>Sar</taxon>
        <taxon>Rhizaria</taxon>
        <taxon>Retaria</taxon>
        <taxon>Foraminifera</taxon>
        <taxon>Monothalamids</taxon>
        <taxon>Reticulomyxidae</taxon>
        <taxon>Reticulomyxa</taxon>
    </lineage>
</organism>
<feature type="transmembrane region" description="Helical" evidence="3">
    <location>
        <begin position="300"/>
        <end position="318"/>
    </location>
</feature>
<keyword evidence="1" id="KW-0677">Repeat</keyword>
<protein>
    <submittedName>
        <fullName evidence="4">Protein phosphatase 4 regulatory subunit 1</fullName>
    </submittedName>
</protein>
<dbReference type="OrthoDB" id="340346at2759"/>
<dbReference type="GO" id="GO:0005737">
    <property type="term" value="C:cytoplasm"/>
    <property type="evidence" value="ECO:0007669"/>
    <property type="project" value="TreeGrafter"/>
</dbReference>
<dbReference type="InterPro" id="IPR016024">
    <property type="entry name" value="ARM-type_fold"/>
</dbReference>